<feature type="domain" description="Thiamine pyrophosphate enzyme N-terminal TPP-binding" evidence="9">
    <location>
        <begin position="10"/>
        <end position="118"/>
    </location>
</feature>
<feature type="domain" description="Menaquinone biosynthesis protein MenD middle" evidence="10">
    <location>
        <begin position="215"/>
        <end position="397"/>
    </location>
</feature>
<proteinExistence type="inferred from homology"/>
<gene>
    <name evidence="7" type="primary">menD</name>
    <name evidence="11" type="ORF">J2S03_002872</name>
</gene>
<comment type="similarity">
    <text evidence="7">Belongs to the TPP enzyme family. MenD subfamily.</text>
</comment>
<evidence type="ECO:0000256" key="5">
    <source>
        <dbReference type="ARBA" id="ARBA00023052"/>
    </source>
</evidence>
<dbReference type="GO" id="GO:0070204">
    <property type="term" value="F:2-succinyl-5-enolpyruvyl-6-hydroxy-3-cyclohexene-1-carboxylic-acid synthase activity"/>
    <property type="evidence" value="ECO:0007669"/>
    <property type="project" value="UniProtKB-EC"/>
</dbReference>
<dbReference type="SUPFAM" id="SSF52518">
    <property type="entry name" value="Thiamin diphosphate-binding fold (THDP-binding)"/>
    <property type="match status" value="2"/>
</dbReference>
<evidence type="ECO:0000256" key="4">
    <source>
        <dbReference type="ARBA" id="ARBA00022842"/>
    </source>
</evidence>
<reference evidence="11 12" key="1">
    <citation type="submission" date="2023-07" db="EMBL/GenBank/DDBJ databases">
        <title>Genomic Encyclopedia of Type Strains, Phase IV (KMG-IV): sequencing the most valuable type-strain genomes for metagenomic binning, comparative biology and taxonomic classification.</title>
        <authorList>
            <person name="Goeker M."/>
        </authorList>
    </citation>
    <scope>NUCLEOTIDE SEQUENCE [LARGE SCALE GENOMIC DNA]</scope>
    <source>
        <strain evidence="11 12">DSM 4006</strain>
    </source>
</reference>
<dbReference type="NCBIfam" id="TIGR00173">
    <property type="entry name" value="menD"/>
    <property type="match status" value="1"/>
</dbReference>
<dbReference type="InterPro" id="IPR004433">
    <property type="entry name" value="MenaQ_synth_MenD"/>
</dbReference>
<keyword evidence="3 7" id="KW-0479">Metal-binding</keyword>
<dbReference type="InterPro" id="IPR012001">
    <property type="entry name" value="Thiamin_PyroP_enz_TPP-bd_dom"/>
</dbReference>
<dbReference type="InterPro" id="IPR029061">
    <property type="entry name" value="THDP-binding"/>
</dbReference>
<name>A0ABT9XL17_9BACL</name>
<dbReference type="HAMAP" id="MF_01659">
    <property type="entry name" value="MenD"/>
    <property type="match status" value="1"/>
</dbReference>
<comment type="cofactor">
    <cofactor evidence="7">
        <name>Mg(2+)</name>
        <dbReference type="ChEBI" id="CHEBI:18420"/>
    </cofactor>
    <cofactor evidence="7">
        <name>Mn(2+)</name>
        <dbReference type="ChEBI" id="CHEBI:29035"/>
    </cofactor>
</comment>
<evidence type="ECO:0000259" key="8">
    <source>
        <dbReference type="Pfam" id="PF02775"/>
    </source>
</evidence>
<dbReference type="Gene3D" id="3.40.50.1220">
    <property type="entry name" value="TPP-binding domain"/>
    <property type="match status" value="1"/>
</dbReference>
<dbReference type="Proteomes" id="UP001232973">
    <property type="component" value="Unassembled WGS sequence"/>
</dbReference>
<keyword evidence="5 7" id="KW-0786">Thiamine pyrophosphate</keyword>
<dbReference type="InterPro" id="IPR032264">
    <property type="entry name" value="MenD_middle"/>
</dbReference>
<keyword evidence="6 7" id="KW-0464">Manganese</keyword>
<organism evidence="11 12">
    <name type="scientific">Alicyclobacillus cycloheptanicus</name>
    <dbReference type="NCBI Taxonomy" id="1457"/>
    <lineage>
        <taxon>Bacteria</taxon>
        <taxon>Bacillati</taxon>
        <taxon>Bacillota</taxon>
        <taxon>Bacilli</taxon>
        <taxon>Bacillales</taxon>
        <taxon>Alicyclobacillaceae</taxon>
        <taxon>Alicyclobacillus</taxon>
    </lineage>
</organism>
<evidence type="ECO:0000256" key="1">
    <source>
        <dbReference type="ARBA" id="ARBA00022428"/>
    </source>
</evidence>
<comment type="pathway">
    <text evidence="7">Quinol/quinone metabolism; 1,4-dihydroxy-2-naphthoate biosynthesis; 1,4-dihydroxy-2-naphthoate from chorismate: step 2/7.</text>
</comment>
<dbReference type="Gene3D" id="3.40.50.970">
    <property type="match status" value="2"/>
</dbReference>
<dbReference type="EC" id="2.2.1.9" evidence="7"/>
<evidence type="ECO:0000313" key="11">
    <source>
        <dbReference type="EMBL" id="MDQ0191005.1"/>
    </source>
</evidence>
<keyword evidence="1 7" id="KW-0474">Menaquinone biosynthesis</keyword>
<evidence type="ECO:0000259" key="9">
    <source>
        <dbReference type="Pfam" id="PF02776"/>
    </source>
</evidence>
<dbReference type="Pfam" id="PF16582">
    <property type="entry name" value="TPP_enzyme_M_2"/>
    <property type="match status" value="1"/>
</dbReference>
<dbReference type="EMBL" id="JAUSTP010000029">
    <property type="protein sequence ID" value="MDQ0191005.1"/>
    <property type="molecule type" value="Genomic_DNA"/>
</dbReference>
<dbReference type="Pfam" id="PF02775">
    <property type="entry name" value="TPP_enzyme_C"/>
    <property type="match status" value="1"/>
</dbReference>
<keyword evidence="2 7" id="KW-0808">Transferase</keyword>
<dbReference type="Pfam" id="PF02776">
    <property type="entry name" value="TPP_enzyme_N"/>
    <property type="match status" value="1"/>
</dbReference>
<comment type="catalytic activity">
    <reaction evidence="7">
        <text>isochorismate + 2-oxoglutarate + H(+) = 5-enolpyruvoyl-6-hydroxy-2-succinyl-cyclohex-3-ene-1-carboxylate + CO2</text>
        <dbReference type="Rhea" id="RHEA:25593"/>
        <dbReference type="ChEBI" id="CHEBI:15378"/>
        <dbReference type="ChEBI" id="CHEBI:16526"/>
        <dbReference type="ChEBI" id="CHEBI:16810"/>
        <dbReference type="ChEBI" id="CHEBI:29780"/>
        <dbReference type="ChEBI" id="CHEBI:58818"/>
        <dbReference type="EC" id="2.2.1.9"/>
    </reaction>
</comment>
<dbReference type="RefSeq" id="WP_274455587.1">
    <property type="nucleotide sequence ID" value="NZ_CP067097.1"/>
</dbReference>
<protein>
    <recommendedName>
        <fullName evidence="7">2-succinyl-5-enolpyruvyl-6-hydroxy-3-cyclohexene-1-carboxylate synthase</fullName>
        <shortName evidence="7">SEPHCHC synthase</shortName>
        <ecNumber evidence="7">2.2.1.9</ecNumber>
    </recommendedName>
    <alternativeName>
        <fullName evidence="7">Menaquinone biosynthesis protein MenD</fullName>
    </alternativeName>
</protein>
<comment type="subunit">
    <text evidence="7">Homodimer.</text>
</comment>
<evidence type="ECO:0000313" key="12">
    <source>
        <dbReference type="Proteomes" id="UP001232973"/>
    </source>
</evidence>
<comment type="caution">
    <text evidence="11">The sequence shown here is derived from an EMBL/GenBank/DDBJ whole genome shotgun (WGS) entry which is preliminary data.</text>
</comment>
<comment type="function">
    <text evidence="7">Catalyzes the thiamine diphosphate-dependent decarboxylation of 2-oxoglutarate and the subsequent addition of the resulting succinic semialdehyde-thiamine pyrophosphate anion to isochorismate to yield 2-succinyl-5-enolpyruvyl-6-hydroxy-3-cyclohexene-1-carboxylate (SEPHCHC).</text>
</comment>
<comment type="pathway">
    <text evidence="7">Quinol/quinone metabolism; menaquinone biosynthesis.</text>
</comment>
<dbReference type="PANTHER" id="PTHR42916:SF1">
    <property type="entry name" value="PROTEIN PHYLLO, CHLOROPLASTIC"/>
    <property type="match status" value="1"/>
</dbReference>
<dbReference type="PIRSF" id="PIRSF004983">
    <property type="entry name" value="MenD"/>
    <property type="match status" value="1"/>
</dbReference>
<feature type="domain" description="Thiamine pyrophosphate enzyme TPP-binding" evidence="8">
    <location>
        <begin position="446"/>
        <end position="561"/>
    </location>
</feature>
<dbReference type="CDD" id="cd02009">
    <property type="entry name" value="TPP_SHCHC_synthase"/>
    <property type="match status" value="1"/>
</dbReference>
<keyword evidence="4 7" id="KW-0460">Magnesium</keyword>
<evidence type="ECO:0000256" key="6">
    <source>
        <dbReference type="ARBA" id="ARBA00023211"/>
    </source>
</evidence>
<dbReference type="PANTHER" id="PTHR42916">
    <property type="entry name" value="2-SUCCINYL-5-ENOLPYRUVYL-6-HYDROXY-3-CYCLOHEXENE-1-CARBOXYLATE SYNTHASE"/>
    <property type="match status" value="1"/>
</dbReference>
<evidence type="ECO:0000256" key="3">
    <source>
        <dbReference type="ARBA" id="ARBA00022723"/>
    </source>
</evidence>
<accession>A0ABT9XL17</accession>
<evidence type="ECO:0000256" key="2">
    <source>
        <dbReference type="ARBA" id="ARBA00022679"/>
    </source>
</evidence>
<keyword evidence="12" id="KW-1185">Reference proteome</keyword>
<evidence type="ECO:0000256" key="7">
    <source>
        <dbReference type="HAMAP-Rule" id="MF_01659"/>
    </source>
</evidence>
<dbReference type="InterPro" id="IPR011766">
    <property type="entry name" value="TPP_enzyme_TPP-bd"/>
</dbReference>
<comment type="cofactor">
    <cofactor evidence="7">
        <name>thiamine diphosphate</name>
        <dbReference type="ChEBI" id="CHEBI:58937"/>
    </cofactor>
    <text evidence="7">Binds 1 thiamine pyrophosphate per subunit.</text>
</comment>
<evidence type="ECO:0000259" key="10">
    <source>
        <dbReference type="Pfam" id="PF16582"/>
    </source>
</evidence>
<sequence length="588" mass="63090">MAENADLTVVYTFVEALRRAGVADVCISPGSRSTPLTLAFVRTGAFRVWTLLDERSAGFFAVGLARVGRPAALVCTSGSATANYHPAVMEASAARLPLIVLTADRPPELHHVGANQTTQQLDVYGHLVKWSVNMPVPLDTPALHQHAEATAWRLVQLATTAPQGPVHLNWPLREPLIPPPYQAGGRHRVVQSVAGAKLTPHDGVLDDLARVFASSSRGLMVCGPQGDPKVAEAVLQLARRLRVPVVADVLSQARRAVPAEDELCIVDLYDVWIRDRTVAEAMTPDWVLRVGAAPTSKGLLQFLERARSARQIVVDDDPNWRDPAFSATDVVLGDVAWTCRRLAEVAAPAGDLTWLRQWQDISRRARQAFERVSQQVLAGAGAAGEPSTGLAFEGQLFSELAPLLTEQHQLFLGNSMPVRDAESFLPALPVGVRVLANRGVSGIDGVVSSAVGASAGSGRRTVLVIGDVSFYHDQNGLLAAVRNGLDVVVVLVNNGGGGIFSFLPQAAYPDTFAHFRTEHGLEFEPIVRMYGGVYRCPQSLEAVRSALSEALDAPGLQVVEVKTEIERNVAVNRAVVQGVQAAVREALS</sequence>
<dbReference type="SUPFAM" id="SSF52467">
    <property type="entry name" value="DHS-like NAD/FAD-binding domain"/>
    <property type="match status" value="1"/>
</dbReference>
<dbReference type="InterPro" id="IPR029035">
    <property type="entry name" value="DHS-like_NAD/FAD-binding_dom"/>
</dbReference>
<dbReference type="CDD" id="cd07037">
    <property type="entry name" value="TPP_PYR_MenD"/>
    <property type="match status" value="1"/>
</dbReference>